<accession>A0A0E9TI33</accession>
<name>A0A0E9TI33_ANGAN</name>
<proteinExistence type="predicted"/>
<evidence type="ECO:0000313" key="1">
    <source>
        <dbReference type="EMBL" id="JAH53324.1"/>
    </source>
</evidence>
<protein>
    <submittedName>
        <fullName evidence="1">Uncharacterized protein</fullName>
    </submittedName>
</protein>
<reference evidence="1" key="1">
    <citation type="submission" date="2014-11" db="EMBL/GenBank/DDBJ databases">
        <authorList>
            <person name="Amaro Gonzalez C."/>
        </authorList>
    </citation>
    <scope>NUCLEOTIDE SEQUENCE</scope>
</reference>
<organism evidence="1">
    <name type="scientific">Anguilla anguilla</name>
    <name type="common">European freshwater eel</name>
    <name type="synonym">Muraena anguilla</name>
    <dbReference type="NCBI Taxonomy" id="7936"/>
    <lineage>
        <taxon>Eukaryota</taxon>
        <taxon>Metazoa</taxon>
        <taxon>Chordata</taxon>
        <taxon>Craniata</taxon>
        <taxon>Vertebrata</taxon>
        <taxon>Euteleostomi</taxon>
        <taxon>Actinopterygii</taxon>
        <taxon>Neopterygii</taxon>
        <taxon>Teleostei</taxon>
        <taxon>Anguilliformes</taxon>
        <taxon>Anguillidae</taxon>
        <taxon>Anguilla</taxon>
    </lineage>
</organism>
<dbReference type="EMBL" id="GBXM01055253">
    <property type="protein sequence ID" value="JAH53324.1"/>
    <property type="molecule type" value="Transcribed_RNA"/>
</dbReference>
<reference evidence="1" key="2">
    <citation type="journal article" date="2015" name="Fish Shellfish Immunol.">
        <title>Early steps in the European eel (Anguilla anguilla)-Vibrio vulnificus interaction in the gills: Role of the RtxA13 toxin.</title>
        <authorList>
            <person name="Callol A."/>
            <person name="Pajuelo D."/>
            <person name="Ebbesson L."/>
            <person name="Teles M."/>
            <person name="MacKenzie S."/>
            <person name="Amaro C."/>
        </authorList>
    </citation>
    <scope>NUCLEOTIDE SEQUENCE</scope>
</reference>
<sequence>MCYILQGHIFMCHCVLHLKAKAITLLGSTF</sequence>
<dbReference type="AlphaFoldDB" id="A0A0E9TI33"/>